<dbReference type="Proteomes" id="UP000218209">
    <property type="component" value="Unassembled WGS sequence"/>
</dbReference>
<proteinExistence type="predicted"/>
<organism evidence="1 2">
    <name type="scientific">Porphyra umbilicalis</name>
    <name type="common">Purple laver</name>
    <name type="synonym">Red alga</name>
    <dbReference type="NCBI Taxonomy" id="2786"/>
    <lineage>
        <taxon>Eukaryota</taxon>
        <taxon>Rhodophyta</taxon>
        <taxon>Bangiophyceae</taxon>
        <taxon>Bangiales</taxon>
        <taxon>Bangiaceae</taxon>
        <taxon>Porphyra</taxon>
    </lineage>
</organism>
<sequence length="165" mass="18696">MSTRQLSRSHQRQHRGPFCPFHCWAPRCRRRRGWRPPRRGPNGGVGKRPPMCTVLAGRGVCRPCRVVQGAGCGSSCADIWLAHVGRAWGQRHPLAALSYNWWGGERFGGRWVRGMQVFQSSLARGWYGGRQAWETSVTVVVPGKEGFQDPPWRSSPCLWRSRGFL</sequence>
<protein>
    <submittedName>
        <fullName evidence="1">Uncharacterized protein</fullName>
    </submittedName>
</protein>
<dbReference type="EMBL" id="KV920664">
    <property type="protein sequence ID" value="OSX68362.1"/>
    <property type="molecule type" value="Genomic_DNA"/>
</dbReference>
<name>A0A1X6NII0_PORUM</name>
<gene>
    <name evidence="1" type="ORF">BU14_2936s0001</name>
</gene>
<reference evidence="1 2" key="1">
    <citation type="submission" date="2017-03" db="EMBL/GenBank/DDBJ databases">
        <title>WGS assembly of Porphyra umbilicalis.</title>
        <authorList>
            <person name="Brawley S.H."/>
            <person name="Blouin N.A."/>
            <person name="Ficko-Blean E."/>
            <person name="Wheeler G.L."/>
            <person name="Lohr M."/>
            <person name="Goodson H.V."/>
            <person name="Jenkins J.W."/>
            <person name="Blaby-Haas C.E."/>
            <person name="Helliwell K.E."/>
            <person name="Chan C."/>
            <person name="Marriage T."/>
            <person name="Bhattacharya D."/>
            <person name="Klein A.S."/>
            <person name="Badis Y."/>
            <person name="Brodie J."/>
            <person name="Cao Y."/>
            <person name="Collen J."/>
            <person name="Dittami S.M."/>
            <person name="Gachon C.M."/>
            <person name="Green B.R."/>
            <person name="Karpowicz S."/>
            <person name="Kim J.W."/>
            <person name="Kudahl U."/>
            <person name="Lin S."/>
            <person name="Michel G."/>
            <person name="Mittag M."/>
            <person name="Olson B.J."/>
            <person name="Pangilinan J."/>
            <person name="Peng Y."/>
            <person name="Qiu H."/>
            <person name="Shu S."/>
            <person name="Singer J.T."/>
            <person name="Smith A.G."/>
            <person name="Sprecher B.N."/>
            <person name="Wagner V."/>
            <person name="Wang W."/>
            <person name="Wang Z.-Y."/>
            <person name="Yan J."/>
            <person name="Yarish C."/>
            <person name="Zoeuner-Riek S."/>
            <person name="Zhuang Y."/>
            <person name="Zou Y."/>
            <person name="Lindquist E.A."/>
            <person name="Grimwood J."/>
            <person name="Barry K."/>
            <person name="Rokhsar D.S."/>
            <person name="Schmutz J."/>
            <person name="Stiller J.W."/>
            <person name="Grossman A.R."/>
            <person name="Prochnik S.E."/>
        </authorList>
    </citation>
    <scope>NUCLEOTIDE SEQUENCE [LARGE SCALE GENOMIC DNA]</scope>
    <source>
        <strain evidence="1">4086291</strain>
    </source>
</reference>
<dbReference type="AlphaFoldDB" id="A0A1X6NII0"/>
<evidence type="ECO:0000313" key="2">
    <source>
        <dbReference type="Proteomes" id="UP000218209"/>
    </source>
</evidence>
<evidence type="ECO:0000313" key="1">
    <source>
        <dbReference type="EMBL" id="OSX68362.1"/>
    </source>
</evidence>
<accession>A0A1X6NII0</accession>
<keyword evidence="2" id="KW-1185">Reference proteome</keyword>